<evidence type="ECO:0000313" key="3">
    <source>
        <dbReference type="EMBL" id="MDJ1481787.1"/>
    </source>
</evidence>
<reference evidence="3" key="1">
    <citation type="submission" date="2023-05" db="EMBL/GenBank/DDBJ databases">
        <authorList>
            <person name="Zhang X."/>
        </authorList>
    </citation>
    <scope>NUCLEOTIDE SEQUENCE</scope>
    <source>
        <strain evidence="3">YF14B1</strain>
    </source>
</reference>
<feature type="domain" description="Activator of Hsp90 ATPase homologue 1/2-like C-terminal" evidence="2">
    <location>
        <begin position="15"/>
        <end position="135"/>
    </location>
</feature>
<protein>
    <submittedName>
        <fullName evidence="3">SRPBCC domain-containing protein</fullName>
    </submittedName>
</protein>
<comment type="caution">
    <text evidence="3">The sequence shown here is derived from an EMBL/GenBank/DDBJ whole genome shotgun (WGS) entry which is preliminary data.</text>
</comment>
<gene>
    <name evidence="3" type="ORF">QNI16_14900</name>
</gene>
<evidence type="ECO:0000259" key="2">
    <source>
        <dbReference type="Pfam" id="PF08327"/>
    </source>
</evidence>
<dbReference type="Proteomes" id="UP001241110">
    <property type="component" value="Unassembled WGS sequence"/>
</dbReference>
<evidence type="ECO:0000313" key="4">
    <source>
        <dbReference type="Proteomes" id="UP001241110"/>
    </source>
</evidence>
<dbReference type="AlphaFoldDB" id="A0AAE3U7N0"/>
<organism evidence="3 4">
    <name type="scientific">Xanthocytophaga flava</name>
    <dbReference type="NCBI Taxonomy" id="3048013"/>
    <lineage>
        <taxon>Bacteria</taxon>
        <taxon>Pseudomonadati</taxon>
        <taxon>Bacteroidota</taxon>
        <taxon>Cytophagia</taxon>
        <taxon>Cytophagales</taxon>
        <taxon>Rhodocytophagaceae</taxon>
        <taxon>Xanthocytophaga</taxon>
    </lineage>
</organism>
<dbReference type="EMBL" id="JASJOS010000006">
    <property type="protein sequence ID" value="MDJ1481787.1"/>
    <property type="molecule type" value="Genomic_DNA"/>
</dbReference>
<sequence>MNTSDFTTTLWVDQSPEEVFRAINAVRSWWSEDFTGSSEELNDEFEVRFEDVHYSRQKLVDVVPNEKVVWLVTDSNLTFLEDKSEWTGTLVHFEIARQGSQTQIRFTHEGLVPEIECFKACSGGWSQYLQYSLRDLITTGKGQPGFPPKPKEYANS</sequence>
<proteinExistence type="inferred from homology"/>
<dbReference type="InterPro" id="IPR013538">
    <property type="entry name" value="ASHA1/2-like_C"/>
</dbReference>
<comment type="similarity">
    <text evidence="1">Belongs to the AHA1 family.</text>
</comment>
<dbReference type="SUPFAM" id="SSF55961">
    <property type="entry name" value="Bet v1-like"/>
    <property type="match status" value="1"/>
</dbReference>
<dbReference type="Pfam" id="PF08327">
    <property type="entry name" value="AHSA1"/>
    <property type="match status" value="1"/>
</dbReference>
<accession>A0AAE3U7N0</accession>
<dbReference type="RefSeq" id="WP_313980038.1">
    <property type="nucleotide sequence ID" value="NZ_JASJOS010000006.1"/>
</dbReference>
<evidence type="ECO:0000256" key="1">
    <source>
        <dbReference type="ARBA" id="ARBA00006817"/>
    </source>
</evidence>
<dbReference type="InterPro" id="IPR023393">
    <property type="entry name" value="START-like_dom_sf"/>
</dbReference>
<name>A0AAE3U7N0_9BACT</name>
<dbReference type="Gene3D" id="3.30.530.20">
    <property type="match status" value="1"/>
</dbReference>
<dbReference type="CDD" id="cd07814">
    <property type="entry name" value="SRPBCC_CalC_Aha1-like"/>
    <property type="match status" value="1"/>
</dbReference>